<dbReference type="CDD" id="cd03784">
    <property type="entry name" value="GT1_Gtf-like"/>
    <property type="match status" value="1"/>
</dbReference>
<dbReference type="InterPro" id="IPR002213">
    <property type="entry name" value="UDP_glucos_trans"/>
</dbReference>
<keyword evidence="3 4" id="KW-0808">Transferase</keyword>
<evidence type="ECO:0000313" key="7">
    <source>
        <dbReference type="Proteomes" id="UP001293593"/>
    </source>
</evidence>
<dbReference type="Gene3D" id="3.40.50.2000">
    <property type="entry name" value="Glycogen Phosphorylase B"/>
    <property type="match status" value="2"/>
</dbReference>
<dbReference type="Pfam" id="PF00201">
    <property type="entry name" value="UDPGT"/>
    <property type="match status" value="1"/>
</dbReference>
<dbReference type="AlphaFoldDB" id="A0AAE1JL61"/>
<protein>
    <recommendedName>
        <fullName evidence="5">Glycosyltransferase</fullName>
        <ecNumber evidence="5">2.4.1.-</ecNumber>
    </recommendedName>
</protein>
<evidence type="ECO:0000256" key="5">
    <source>
        <dbReference type="RuleBase" id="RU362057"/>
    </source>
</evidence>
<keyword evidence="7" id="KW-1185">Reference proteome</keyword>
<evidence type="ECO:0000256" key="3">
    <source>
        <dbReference type="ARBA" id="ARBA00022679"/>
    </source>
</evidence>
<accession>A0AAE1JL61</accession>
<proteinExistence type="inferred from homology"/>
<dbReference type="EC" id="2.4.1.-" evidence="5"/>
<dbReference type="GO" id="GO:0080043">
    <property type="term" value="F:quercetin 3-O-glucosyltransferase activity"/>
    <property type="evidence" value="ECO:0007669"/>
    <property type="project" value="TreeGrafter"/>
</dbReference>
<dbReference type="InterPro" id="IPR035595">
    <property type="entry name" value="UDP_glycos_trans_CS"/>
</dbReference>
<dbReference type="SUPFAM" id="SSF53756">
    <property type="entry name" value="UDP-Glycosyltransferase/glycogen phosphorylase"/>
    <property type="match status" value="1"/>
</dbReference>
<dbReference type="PROSITE" id="PS00375">
    <property type="entry name" value="UDPGT"/>
    <property type="match status" value="1"/>
</dbReference>
<reference evidence="6" key="1">
    <citation type="submission" date="2023-10" db="EMBL/GenBank/DDBJ databases">
        <title>Chromosome-level genome of the transformable northern wattle, Acacia crassicarpa.</title>
        <authorList>
            <person name="Massaro I."/>
            <person name="Sinha N.R."/>
            <person name="Poethig S."/>
            <person name="Leichty A.R."/>
        </authorList>
    </citation>
    <scope>NUCLEOTIDE SEQUENCE</scope>
    <source>
        <strain evidence="6">Acra3RX</strain>
        <tissue evidence="6">Leaf</tissue>
    </source>
</reference>
<dbReference type="GO" id="GO:0080044">
    <property type="term" value="F:quercetin 7-O-glucosyltransferase activity"/>
    <property type="evidence" value="ECO:0007669"/>
    <property type="project" value="TreeGrafter"/>
</dbReference>
<comment type="caution">
    <text evidence="6">The sequence shown here is derived from an EMBL/GenBank/DDBJ whole genome shotgun (WGS) entry which is preliminary data.</text>
</comment>
<gene>
    <name evidence="6" type="ORF">QN277_008173</name>
</gene>
<comment type="similarity">
    <text evidence="1 4">Belongs to the UDP-glycosyltransferase family.</text>
</comment>
<dbReference type="PANTHER" id="PTHR11926:SF1494">
    <property type="entry name" value="FLAVONOL 3-O-GLUCOSYLTRANSFERASE UGT76E12-RELATED"/>
    <property type="match status" value="1"/>
</dbReference>
<keyword evidence="2 4" id="KW-0328">Glycosyltransferase</keyword>
<dbReference type="FunFam" id="3.40.50.2000:FF:000078">
    <property type="entry name" value="Glycosyltransferase"/>
    <property type="match status" value="1"/>
</dbReference>
<organism evidence="6 7">
    <name type="scientific">Acacia crassicarpa</name>
    <name type="common">northern wattle</name>
    <dbReference type="NCBI Taxonomy" id="499986"/>
    <lineage>
        <taxon>Eukaryota</taxon>
        <taxon>Viridiplantae</taxon>
        <taxon>Streptophyta</taxon>
        <taxon>Embryophyta</taxon>
        <taxon>Tracheophyta</taxon>
        <taxon>Spermatophyta</taxon>
        <taxon>Magnoliopsida</taxon>
        <taxon>eudicotyledons</taxon>
        <taxon>Gunneridae</taxon>
        <taxon>Pentapetalae</taxon>
        <taxon>rosids</taxon>
        <taxon>fabids</taxon>
        <taxon>Fabales</taxon>
        <taxon>Fabaceae</taxon>
        <taxon>Caesalpinioideae</taxon>
        <taxon>mimosoid clade</taxon>
        <taxon>Acacieae</taxon>
        <taxon>Acacia</taxon>
    </lineage>
</organism>
<evidence type="ECO:0000313" key="6">
    <source>
        <dbReference type="EMBL" id="KAK4255139.1"/>
    </source>
</evidence>
<dbReference type="PANTHER" id="PTHR11926">
    <property type="entry name" value="GLUCOSYL/GLUCURONOSYL TRANSFERASES"/>
    <property type="match status" value="1"/>
</dbReference>
<name>A0AAE1JL61_9FABA</name>
<evidence type="ECO:0000256" key="2">
    <source>
        <dbReference type="ARBA" id="ARBA00022676"/>
    </source>
</evidence>
<sequence length="507" mass="56976">MRERPFPLSSIIKNFTESMAFPNPQHPPHAILIAYPTLGHVIPSVHLAIKLASCGFVITFVNTQSIHHQTSKAASNSSHHKDDLFAAVRDSGLDIRYTTVSDGLPVAFDRSLHHEEFMQSLLHVFSAHVEELVAKIVKESVPPVTCLIADTFFVWPSMIAKKFDLLHVSFWTEPALVFSLYYHMDLLRKNGHFACQDTRKDSVDYIPGVKAIHPKDMMSYLQEKDISTVCHQIIFKAFKEIRSADFVLCNSIQELEPHTISALQAHVPFFAVGPIFPSGFIKSTVPTSLWLESDCTQWLDSKPHASVLYISFGSTVHVAKSDLLEIANGLLLTHVNFLWVLRPDVVSSEDQHPLPDGFEEAVRGRGMIIPWCSQIEVLTHPAIGGFLSHCGWNSTLESIWSEVPLLCFPLLTDQFTNRKLVVDDWRIGINLGDPCGMISKEEVSKNINRLMDEKSGAEFKSAVREMKKILENALMTNGSSVKNMEYFVRDLKTKIFASHAKNMCNGH</sequence>
<dbReference type="EMBL" id="JAWXYG010000013">
    <property type="protein sequence ID" value="KAK4255139.1"/>
    <property type="molecule type" value="Genomic_DNA"/>
</dbReference>
<dbReference type="Proteomes" id="UP001293593">
    <property type="component" value="Unassembled WGS sequence"/>
</dbReference>
<evidence type="ECO:0000256" key="4">
    <source>
        <dbReference type="RuleBase" id="RU003718"/>
    </source>
</evidence>
<evidence type="ECO:0000256" key="1">
    <source>
        <dbReference type="ARBA" id="ARBA00009995"/>
    </source>
</evidence>